<keyword evidence="4" id="KW-0391">Immunity</keyword>
<keyword evidence="9" id="KW-1133">Transmembrane helix</keyword>
<dbReference type="GO" id="GO:0004888">
    <property type="term" value="F:transmembrane signaling receptor activity"/>
    <property type="evidence" value="ECO:0007669"/>
    <property type="project" value="TreeGrafter"/>
</dbReference>
<sequence>HTNTLHVDPRLKERERQESLGGGVVSVGVTGVPGPLLQSLGIGPAQGSGNSYLALCFPGCLAIQGPASVRGWEQGSVTVQCHYDPRWKAYNKWWCRGRSWRTCQILIQTSGSEEEEKNERVSIKDDQSNHSFKVTMERLGREDAGTYWCGIQRFGTDLGARVKVIIGPEGASTMASKMLAGPTAQSNSKVSSELYKRNYYMLLVFVKVPILLVLAGAVLWMKWGSDNLGPVGTALCRNWNSEPMTWLLRGSEPSHLDLISSGSLGETPPKSSGGRDGAGQASSQIYTQPGLSSGPA</sequence>
<dbReference type="SUPFAM" id="SSF48726">
    <property type="entry name" value="Immunoglobulin"/>
    <property type="match status" value="1"/>
</dbReference>
<dbReference type="RefSeq" id="XP_012892135.1">
    <property type="nucleotide sequence ID" value="XM_013036681.1"/>
</dbReference>
<evidence type="ECO:0000259" key="10">
    <source>
        <dbReference type="SMART" id="SM00409"/>
    </source>
</evidence>
<name>A0A1S3GTY0_DIPOR</name>
<dbReference type="OrthoDB" id="8920197at2759"/>
<feature type="compositionally biased region" description="Polar residues" evidence="8">
    <location>
        <begin position="280"/>
        <end position="296"/>
    </location>
</feature>
<dbReference type="SMART" id="SM00409">
    <property type="entry name" value="IG"/>
    <property type="match status" value="1"/>
</dbReference>
<feature type="region of interest" description="Disordered" evidence="8">
    <location>
        <begin position="258"/>
        <end position="296"/>
    </location>
</feature>
<dbReference type="CDD" id="cd05716">
    <property type="entry name" value="IgV_pIgR_like"/>
    <property type="match status" value="1"/>
</dbReference>
<feature type="transmembrane region" description="Helical" evidence="9">
    <location>
        <begin position="199"/>
        <end position="221"/>
    </location>
</feature>
<dbReference type="Proteomes" id="UP000081671">
    <property type="component" value="Unplaced"/>
</dbReference>
<keyword evidence="7" id="KW-0675">Receptor</keyword>
<feature type="non-terminal residue" evidence="12">
    <location>
        <position position="1"/>
    </location>
</feature>
<dbReference type="CTD" id="124599"/>
<feature type="domain" description="Immunoglobulin" evidence="10">
    <location>
        <begin position="66"/>
        <end position="165"/>
    </location>
</feature>
<evidence type="ECO:0000256" key="4">
    <source>
        <dbReference type="ARBA" id="ARBA00022859"/>
    </source>
</evidence>
<dbReference type="FunFam" id="2.60.40.10:FF:000370">
    <property type="entry name" value="CMRF35-like molecule 1"/>
    <property type="match status" value="1"/>
</dbReference>
<dbReference type="GeneID" id="106001646"/>
<dbReference type="InterPro" id="IPR003599">
    <property type="entry name" value="Ig_sub"/>
</dbReference>
<dbReference type="InterPro" id="IPR036179">
    <property type="entry name" value="Ig-like_dom_sf"/>
</dbReference>
<evidence type="ECO:0000256" key="7">
    <source>
        <dbReference type="ARBA" id="ARBA00023170"/>
    </source>
</evidence>
<evidence type="ECO:0000256" key="3">
    <source>
        <dbReference type="ARBA" id="ARBA00022729"/>
    </source>
</evidence>
<evidence type="ECO:0000256" key="1">
    <source>
        <dbReference type="ARBA" id="ARBA00004251"/>
    </source>
</evidence>
<dbReference type="KEGG" id="dord:106001646"/>
<organism evidence="11 12">
    <name type="scientific">Dipodomys ordii</name>
    <name type="common">Ord's kangaroo rat</name>
    <dbReference type="NCBI Taxonomy" id="10020"/>
    <lineage>
        <taxon>Eukaryota</taxon>
        <taxon>Metazoa</taxon>
        <taxon>Chordata</taxon>
        <taxon>Craniata</taxon>
        <taxon>Vertebrata</taxon>
        <taxon>Euteleostomi</taxon>
        <taxon>Mammalia</taxon>
        <taxon>Eutheria</taxon>
        <taxon>Euarchontoglires</taxon>
        <taxon>Glires</taxon>
        <taxon>Rodentia</taxon>
        <taxon>Castorimorpha</taxon>
        <taxon>Heteromyidae</taxon>
        <taxon>Dipodomyinae</taxon>
        <taxon>Dipodomys</taxon>
    </lineage>
</organism>
<evidence type="ECO:0000256" key="8">
    <source>
        <dbReference type="SAM" id="MobiDB-lite"/>
    </source>
</evidence>
<proteinExistence type="predicted"/>
<keyword evidence="2 9" id="KW-0812">Transmembrane</keyword>
<dbReference type="PANTHER" id="PTHR11860:SF103">
    <property type="entry name" value="CMRF35-LIKE MOLECULE 7"/>
    <property type="match status" value="1"/>
</dbReference>
<dbReference type="Pfam" id="PF07686">
    <property type="entry name" value="V-set"/>
    <property type="match status" value="1"/>
</dbReference>
<dbReference type="InterPro" id="IPR013783">
    <property type="entry name" value="Ig-like_fold"/>
</dbReference>
<dbReference type="PANTHER" id="PTHR11860">
    <property type="entry name" value="POLYMERIC-IMMUNOGLOBULIN RECEPTOR"/>
    <property type="match status" value="1"/>
</dbReference>
<evidence type="ECO:0000256" key="5">
    <source>
        <dbReference type="ARBA" id="ARBA00023136"/>
    </source>
</evidence>
<evidence type="ECO:0000256" key="6">
    <source>
        <dbReference type="ARBA" id="ARBA00023157"/>
    </source>
</evidence>
<dbReference type="FunCoup" id="A0A1S3GTY0">
    <property type="interactions" value="609"/>
</dbReference>
<evidence type="ECO:0000256" key="2">
    <source>
        <dbReference type="ARBA" id="ARBA00022692"/>
    </source>
</evidence>
<protein>
    <submittedName>
        <fullName evidence="12">CMRF35-like molecule 7</fullName>
    </submittedName>
</protein>
<evidence type="ECO:0000313" key="12">
    <source>
        <dbReference type="RefSeq" id="XP_012892135.1"/>
    </source>
</evidence>
<dbReference type="AlphaFoldDB" id="A0A1S3GTY0"/>
<dbReference type="GO" id="GO:0005886">
    <property type="term" value="C:plasma membrane"/>
    <property type="evidence" value="ECO:0007669"/>
    <property type="project" value="UniProtKB-SubCell"/>
</dbReference>
<dbReference type="InParanoid" id="A0A1S3GTY0"/>
<comment type="subcellular location">
    <subcellularLocation>
        <location evidence="1">Cell membrane</location>
        <topology evidence="1">Single-pass type I membrane protein</topology>
    </subcellularLocation>
</comment>
<accession>A0A1S3GTY0</accession>
<dbReference type="GO" id="GO:0002376">
    <property type="term" value="P:immune system process"/>
    <property type="evidence" value="ECO:0007669"/>
    <property type="project" value="UniProtKB-KW"/>
</dbReference>
<evidence type="ECO:0000313" key="11">
    <source>
        <dbReference type="Proteomes" id="UP000081671"/>
    </source>
</evidence>
<gene>
    <name evidence="12" type="primary">Cd300lb</name>
</gene>
<keyword evidence="5 9" id="KW-0472">Membrane</keyword>
<keyword evidence="6" id="KW-1015">Disulfide bond</keyword>
<evidence type="ECO:0000256" key="9">
    <source>
        <dbReference type="SAM" id="Phobius"/>
    </source>
</evidence>
<dbReference type="InterPro" id="IPR013106">
    <property type="entry name" value="Ig_V-set"/>
</dbReference>
<keyword evidence="11" id="KW-1185">Reference proteome</keyword>
<dbReference type="Gene3D" id="2.60.40.10">
    <property type="entry name" value="Immunoglobulins"/>
    <property type="match status" value="1"/>
</dbReference>
<keyword evidence="3" id="KW-0732">Signal</keyword>
<reference evidence="12" key="1">
    <citation type="submission" date="2025-08" db="UniProtKB">
        <authorList>
            <consortium name="RefSeq"/>
        </authorList>
    </citation>
    <scope>IDENTIFICATION</scope>
    <source>
        <tissue evidence="12">Kidney</tissue>
    </source>
</reference>
<dbReference type="InterPro" id="IPR050671">
    <property type="entry name" value="CD300_family_receptors"/>
</dbReference>